<proteinExistence type="predicted"/>
<feature type="domain" description="DUF7674" evidence="1">
    <location>
        <begin position="7"/>
        <end position="87"/>
    </location>
</feature>
<keyword evidence="3" id="KW-1185">Reference proteome</keyword>
<dbReference type="Pfam" id="PF24722">
    <property type="entry name" value="DUF7674"/>
    <property type="match status" value="1"/>
</dbReference>
<gene>
    <name evidence="2" type="ORF">HYN48_11095</name>
</gene>
<dbReference type="KEGG" id="fmg:HYN48_11095"/>
<evidence type="ECO:0000313" key="2">
    <source>
        <dbReference type="EMBL" id="AWA30592.1"/>
    </source>
</evidence>
<reference evidence="2 3" key="1">
    <citation type="submission" date="2018-04" db="EMBL/GenBank/DDBJ databases">
        <title>Genome sequencing of Flavobacterium sp. HYN0048.</title>
        <authorList>
            <person name="Yi H."/>
            <person name="Baek C."/>
        </authorList>
    </citation>
    <scope>NUCLEOTIDE SEQUENCE [LARGE SCALE GENOMIC DNA]</scope>
    <source>
        <strain evidence="2 3">HYN0048</strain>
    </source>
</reference>
<dbReference type="RefSeq" id="WP_108371704.1">
    <property type="nucleotide sequence ID" value="NZ_CP028811.1"/>
</dbReference>
<dbReference type="Proteomes" id="UP000244193">
    <property type="component" value="Chromosome"/>
</dbReference>
<accession>A0A2S0RIP2</accession>
<sequence>MRNQVTTVYKQAERLAEITKHSIISGNVARAKKILAFADRLLIGGNTETRRVIASVYVHSVSSFLEARNCRISNLFPNALRLEYVSQVNTSGV</sequence>
<name>A0A2S0RIP2_9FLAO</name>
<protein>
    <recommendedName>
        <fullName evidence="1">DUF7674 domain-containing protein</fullName>
    </recommendedName>
</protein>
<dbReference type="EMBL" id="CP028811">
    <property type="protein sequence ID" value="AWA30592.1"/>
    <property type="molecule type" value="Genomic_DNA"/>
</dbReference>
<dbReference type="InterPro" id="IPR056091">
    <property type="entry name" value="DUF7674"/>
</dbReference>
<evidence type="ECO:0000313" key="3">
    <source>
        <dbReference type="Proteomes" id="UP000244193"/>
    </source>
</evidence>
<dbReference type="OrthoDB" id="1363133at2"/>
<evidence type="ECO:0000259" key="1">
    <source>
        <dbReference type="Pfam" id="PF24722"/>
    </source>
</evidence>
<dbReference type="AlphaFoldDB" id="A0A2S0RIP2"/>
<organism evidence="2 3">
    <name type="scientific">Flavobacterium magnum</name>
    <dbReference type="NCBI Taxonomy" id="2162713"/>
    <lineage>
        <taxon>Bacteria</taxon>
        <taxon>Pseudomonadati</taxon>
        <taxon>Bacteroidota</taxon>
        <taxon>Flavobacteriia</taxon>
        <taxon>Flavobacteriales</taxon>
        <taxon>Flavobacteriaceae</taxon>
        <taxon>Flavobacterium</taxon>
    </lineage>
</organism>